<evidence type="ECO:0000259" key="8">
    <source>
        <dbReference type="PROSITE" id="PS50893"/>
    </source>
</evidence>
<evidence type="ECO:0000256" key="5">
    <source>
        <dbReference type="ARBA" id="ARBA00022741"/>
    </source>
</evidence>
<protein>
    <submittedName>
        <fullName evidence="9">Peptide/nickel transport system ATP-binding protein</fullName>
    </submittedName>
</protein>
<keyword evidence="3" id="KW-0813">Transport</keyword>
<dbReference type="InterPro" id="IPR003439">
    <property type="entry name" value="ABC_transporter-like_ATP-bd"/>
</dbReference>
<evidence type="ECO:0000313" key="10">
    <source>
        <dbReference type="Proteomes" id="UP000183407"/>
    </source>
</evidence>
<feature type="domain" description="ABC transporter" evidence="8">
    <location>
        <begin position="7"/>
        <end position="257"/>
    </location>
</feature>
<dbReference type="InterPro" id="IPR027417">
    <property type="entry name" value="P-loop_NTPase"/>
</dbReference>
<dbReference type="GO" id="GO:0005524">
    <property type="term" value="F:ATP binding"/>
    <property type="evidence" value="ECO:0007669"/>
    <property type="project" value="UniProtKB-KW"/>
</dbReference>
<dbReference type="PROSITE" id="PS00211">
    <property type="entry name" value="ABC_TRANSPORTER_1"/>
    <property type="match status" value="2"/>
</dbReference>
<dbReference type="GO" id="GO:0015833">
    <property type="term" value="P:peptide transport"/>
    <property type="evidence" value="ECO:0007669"/>
    <property type="project" value="InterPro"/>
</dbReference>
<reference evidence="10" key="1">
    <citation type="submission" date="2016-10" db="EMBL/GenBank/DDBJ databases">
        <authorList>
            <person name="Varghese N."/>
        </authorList>
    </citation>
    <scope>NUCLEOTIDE SEQUENCE [LARGE SCALE GENOMIC DNA]</scope>
    <source>
        <strain evidence="10">DSM 44719</strain>
    </source>
</reference>
<dbReference type="InterPro" id="IPR003593">
    <property type="entry name" value="AAA+_ATPase"/>
</dbReference>
<dbReference type="PANTHER" id="PTHR43297:SF2">
    <property type="entry name" value="DIPEPTIDE TRANSPORT ATP-BINDING PROTEIN DPPD"/>
    <property type="match status" value="1"/>
</dbReference>
<dbReference type="RefSeq" id="WP_073366149.1">
    <property type="nucleotide sequence ID" value="NZ_FNTL01000004.1"/>
</dbReference>
<dbReference type="SMART" id="SM00382">
    <property type="entry name" value="AAA"/>
    <property type="match status" value="2"/>
</dbReference>
<evidence type="ECO:0000256" key="4">
    <source>
        <dbReference type="ARBA" id="ARBA00022475"/>
    </source>
</evidence>
<name>A0A1H5HCH0_RHOJO</name>
<evidence type="ECO:0000256" key="3">
    <source>
        <dbReference type="ARBA" id="ARBA00022448"/>
    </source>
</evidence>
<proteinExistence type="inferred from homology"/>
<comment type="subcellular location">
    <subcellularLocation>
        <location evidence="1">Cell membrane</location>
        <topology evidence="1">Peripheral membrane protein</topology>
    </subcellularLocation>
</comment>
<organism evidence="9 10">
    <name type="scientific">Rhodococcus jostii</name>
    <dbReference type="NCBI Taxonomy" id="132919"/>
    <lineage>
        <taxon>Bacteria</taxon>
        <taxon>Bacillati</taxon>
        <taxon>Actinomycetota</taxon>
        <taxon>Actinomycetes</taxon>
        <taxon>Mycobacteriales</taxon>
        <taxon>Nocardiaceae</taxon>
        <taxon>Rhodococcus</taxon>
    </lineage>
</organism>
<dbReference type="OrthoDB" id="8036461at2"/>
<dbReference type="Proteomes" id="UP000183407">
    <property type="component" value="Unassembled WGS sequence"/>
</dbReference>
<dbReference type="SUPFAM" id="SSF52540">
    <property type="entry name" value="P-loop containing nucleoside triphosphate hydrolases"/>
    <property type="match status" value="2"/>
</dbReference>
<feature type="domain" description="ABC transporter" evidence="8">
    <location>
        <begin position="355"/>
        <end position="605"/>
    </location>
</feature>
<dbReference type="AlphaFoldDB" id="A0A1H5HCH0"/>
<dbReference type="NCBIfam" id="NF008453">
    <property type="entry name" value="PRK11308.1"/>
    <property type="match status" value="2"/>
</dbReference>
<evidence type="ECO:0000256" key="1">
    <source>
        <dbReference type="ARBA" id="ARBA00004202"/>
    </source>
</evidence>
<evidence type="ECO:0000313" key="9">
    <source>
        <dbReference type="EMBL" id="SEE25535.1"/>
    </source>
</evidence>
<dbReference type="CDD" id="cd03257">
    <property type="entry name" value="ABC_NikE_OppD_transporters"/>
    <property type="match status" value="2"/>
</dbReference>
<accession>A0A1H5HCH0</accession>
<dbReference type="PROSITE" id="PS50893">
    <property type="entry name" value="ABC_TRANSPORTER_2"/>
    <property type="match status" value="2"/>
</dbReference>
<dbReference type="InterPro" id="IPR017871">
    <property type="entry name" value="ABC_transporter-like_CS"/>
</dbReference>
<keyword evidence="6 9" id="KW-0067">ATP-binding</keyword>
<dbReference type="EMBL" id="FNTL01000004">
    <property type="protein sequence ID" value="SEE25535.1"/>
    <property type="molecule type" value="Genomic_DNA"/>
</dbReference>
<dbReference type="GO" id="GO:0016887">
    <property type="term" value="F:ATP hydrolysis activity"/>
    <property type="evidence" value="ECO:0007669"/>
    <property type="project" value="InterPro"/>
</dbReference>
<evidence type="ECO:0000256" key="6">
    <source>
        <dbReference type="ARBA" id="ARBA00022840"/>
    </source>
</evidence>
<dbReference type="Pfam" id="PF00005">
    <property type="entry name" value="ABC_tran"/>
    <property type="match status" value="2"/>
</dbReference>
<dbReference type="InterPro" id="IPR013563">
    <property type="entry name" value="Oligopep_ABC_C"/>
</dbReference>
<dbReference type="PANTHER" id="PTHR43297">
    <property type="entry name" value="OLIGOPEPTIDE TRANSPORT ATP-BINDING PROTEIN APPD"/>
    <property type="match status" value="1"/>
</dbReference>
<gene>
    <name evidence="9" type="ORF">SAMN04490220_7155</name>
</gene>
<sequence length="618" mass="66555">MTGERLLDIEDLRVSFPSEEGRIEAVRGVSYAISDGEVLAIAGESGSGKSVASLAVMGLLPEHARVTGSIRLQGRELLGMGDRELSALRGKTVSMVFQDPLSALTPVYRVGDQIAEALLVHGRASSKKEAAQRAVDLLDLVGIPDPAVRAKAFPHEFSGGMRQRVVIAIAIANDPALIICDEPTTALDVTVQAQILNLLRKARDLTGAGVVMITHDMGIAATLADRVVVMYAGRVVESAPVRELFAEPRMPYTAGLLVSVPRMDAPIRSRLIPIAGAPPALHSLPAGCTFAPRCPLAVDACLPAEPDLVLTGPGHRAACIRVDEVGTRDLFTAYRRSQPAPPGAAPPEPEHRVVLRVTDLVKTYPITSGLVFRRTRGEIRAVDGISFDIRGGRTLALVGESGSGKSTTLTQILELAAPESGAIEVLGSDVAALSKHRKREIRRKMAIVFQDPTASLDPRLPVFDVLAEPLRLDGRGREEIGRRVPELLDLVGLRREHADRYPADFSGGQKQRISIARALALDPELLILDEPVSSLDVSIQAGVLNLLRDLQEQRGMSYLFVSHDLSVVRNIAHDVAVMFQGRIVESGPPQTIFEDPQHEYTRALLAAIPVPDPTYLAH</sequence>
<keyword evidence="7" id="KW-0472">Membrane</keyword>
<dbReference type="NCBIfam" id="TIGR01727">
    <property type="entry name" value="oligo_HPY"/>
    <property type="match status" value="1"/>
</dbReference>
<dbReference type="NCBIfam" id="NF007739">
    <property type="entry name" value="PRK10419.1"/>
    <property type="match status" value="2"/>
</dbReference>
<evidence type="ECO:0000256" key="2">
    <source>
        <dbReference type="ARBA" id="ARBA00005417"/>
    </source>
</evidence>
<dbReference type="InterPro" id="IPR050388">
    <property type="entry name" value="ABC_Ni/Peptide_Import"/>
</dbReference>
<keyword evidence="4" id="KW-1003">Cell membrane</keyword>
<dbReference type="Pfam" id="PF08352">
    <property type="entry name" value="oligo_HPY"/>
    <property type="match status" value="2"/>
</dbReference>
<dbReference type="FunFam" id="3.40.50.300:FF:001659">
    <property type="entry name" value="Peptide ABC transporter ATP-binding protein"/>
    <property type="match status" value="1"/>
</dbReference>
<dbReference type="GO" id="GO:0005886">
    <property type="term" value="C:plasma membrane"/>
    <property type="evidence" value="ECO:0007669"/>
    <property type="project" value="UniProtKB-SubCell"/>
</dbReference>
<dbReference type="Gene3D" id="3.40.50.300">
    <property type="entry name" value="P-loop containing nucleotide triphosphate hydrolases"/>
    <property type="match status" value="2"/>
</dbReference>
<comment type="similarity">
    <text evidence="2">Belongs to the ABC transporter superfamily.</text>
</comment>
<evidence type="ECO:0000256" key="7">
    <source>
        <dbReference type="ARBA" id="ARBA00023136"/>
    </source>
</evidence>
<keyword evidence="5" id="KW-0547">Nucleotide-binding</keyword>